<organism evidence="1 2">
    <name type="scientific">Candidatus Campbellbacteria bacterium RIFCSPHIGHO2_01_FULL_34_10</name>
    <dbReference type="NCBI Taxonomy" id="1797577"/>
    <lineage>
        <taxon>Bacteria</taxon>
        <taxon>Candidatus Campbelliibacteriota</taxon>
    </lineage>
</organism>
<sequence length="66" mass="7937">MSYRKYKIKFRWYGGWFVPNKKQEKLIDESFESLVRNDVCELLEQGKPVAMFEKVLGFDCWVKIAN</sequence>
<proteinExistence type="predicted"/>
<comment type="caution">
    <text evidence="1">The sequence shown here is derived from an EMBL/GenBank/DDBJ whole genome shotgun (WGS) entry which is preliminary data.</text>
</comment>
<evidence type="ECO:0000313" key="2">
    <source>
        <dbReference type="Proteomes" id="UP000186670"/>
    </source>
</evidence>
<accession>A0A1F5EMP8</accession>
<dbReference type="EMBL" id="MEZZ01000024">
    <property type="protein sequence ID" value="OGD68655.1"/>
    <property type="molecule type" value="Genomic_DNA"/>
</dbReference>
<dbReference type="AlphaFoldDB" id="A0A1F5EMP8"/>
<name>A0A1F5EMP8_9BACT</name>
<gene>
    <name evidence="1" type="ORF">A2811_00135</name>
</gene>
<evidence type="ECO:0000313" key="1">
    <source>
        <dbReference type="EMBL" id="OGD68655.1"/>
    </source>
</evidence>
<dbReference type="Proteomes" id="UP000186670">
    <property type="component" value="Unassembled WGS sequence"/>
</dbReference>
<protein>
    <submittedName>
        <fullName evidence="1">Uncharacterized protein</fullName>
    </submittedName>
</protein>
<reference evidence="1 2" key="1">
    <citation type="journal article" date="2016" name="Nat. Commun.">
        <title>Thousands of microbial genomes shed light on interconnected biogeochemical processes in an aquifer system.</title>
        <authorList>
            <person name="Anantharaman K."/>
            <person name="Brown C.T."/>
            <person name="Hug L.A."/>
            <person name="Sharon I."/>
            <person name="Castelle C.J."/>
            <person name="Probst A.J."/>
            <person name="Thomas B.C."/>
            <person name="Singh A."/>
            <person name="Wilkins M.J."/>
            <person name="Karaoz U."/>
            <person name="Brodie E.L."/>
            <person name="Williams K.H."/>
            <person name="Hubbard S.S."/>
            <person name="Banfield J.F."/>
        </authorList>
    </citation>
    <scope>NUCLEOTIDE SEQUENCE [LARGE SCALE GENOMIC DNA]</scope>
</reference>